<sequence length="125" mass="14816">MLHTPKSILPSSKLLLLFLPWHVREMTNRKERRKEERRKKTDNYPKHGHDPSLVNDKRLGQGFSFRPNIPSYNPPRHQKQAIQIFFSSFPLLPSSRITHFLVDADDKTKTRFFFFLRVPCCAARL</sequence>
<reference evidence="2 3" key="1">
    <citation type="journal article" date="2015" name="BMC Genomics">
        <title>Insights from the genome of Ophiocordyceps polyrhachis-furcata to pathogenicity and host specificity in insect fungi.</title>
        <authorList>
            <person name="Wichadakul D."/>
            <person name="Kobmoo N."/>
            <person name="Ingsriswang S."/>
            <person name="Tangphatsornruang S."/>
            <person name="Chantasingh D."/>
            <person name="Luangsa-ard J.J."/>
            <person name="Eurwilaichitr L."/>
        </authorList>
    </citation>
    <scope>NUCLEOTIDE SEQUENCE [LARGE SCALE GENOMIC DNA]</scope>
    <source>
        <strain evidence="2 3">BCC 54312</strain>
    </source>
</reference>
<feature type="region of interest" description="Disordered" evidence="1">
    <location>
        <begin position="28"/>
        <end position="59"/>
    </location>
</feature>
<name>A0A367LFP9_9HYPO</name>
<dbReference type="Proteomes" id="UP000253664">
    <property type="component" value="Unassembled WGS sequence"/>
</dbReference>
<protein>
    <submittedName>
        <fullName evidence="2">Uncharacterized protein</fullName>
    </submittedName>
</protein>
<gene>
    <name evidence="2" type="ORF">L249_0288</name>
</gene>
<evidence type="ECO:0000256" key="1">
    <source>
        <dbReference type="SAM" id="MobiDB-lite"/>
    </source>
</evidence>
<organism evidence="2 3">
    <name type="scientific">Ophiocordyceps polyrhachis-furcata BCC 54312</name>
    <dbReference type="NCBI Taxonomy" id="1330021"/>
    <lineage>
        <taxon>Eukaryota</taxon>
        <taxon>Fungi</taxon>
        <taxon>Dikarya</taxon>
        <taxon>Ascomycota</taxon>
        <taxon>Pezizomycotina</taxon>
        <taxon>Sordariomycetes</taxon>
        <taxon>Hypocreomycetidae</taxon>
        <taxon>Hypocreales</taxon>
        <taxon>Ophiocordycipitaceae</taxon>
        <taxon>Ophiocordyceps</taxon>
    </lineage>
</organism>
<proteinExistence type="predicted"/>
<evidence type="ECO:0000313" key="3">
    <source>
        <dbReference type="Proteomes" id="UP000253664"/>
    </source>
</evidence>
<feature type="non-terminal residue" evidence="2">
    <location>
        <position position="125"/>
    </location>
</feature>
<dbReference type="AlphaFoldDB" id="A0A367LFP9"/>
<dbReference type="EMBL" id="LKCN02000007">
    <property type="protein sequence ID" value="RCI13217.1"/>
    <property type="molecule type" value="Genomic_DNA"/>
</dbReference>
<comment type="caution">
    <text evidence="2">The sequence shown here is derived from an EMBL/GenBank/DDBJ whole genome shotgun (WGS) entry which is preliminary data.</text>
</comment>
<evidence type="ECO:0000313" key="2">
    <source>
        <dbReference type="EMBL" id="RCI13217.1"/>
    </source>
</evidence>
<keyword evidence="3" id="KW-1185">Reference proteome</keyword>
<accession>A0A367LFP9</accession>
<feature type="compositionally biased region" description="Basic and acidic residues" evidence="1">
    <location>
        <begin position="38"/>
        <end position="59"/>
    </location>
</feature>